<sequence>MRTVTYRIPNISCNHCVHTIQSEISELAGVQSVVANKDTRQATITFDSPATEELIISTLKEINYPPELS</sequence>
<comment type="caution">
    <text evidence="2">The sequence shown here is derived from an EMBL/GenBank/DDBJ whole genome shotgun (WGS) entry which is preliminary data.</text>
</comment>
<dbReference type="InterPro" id="IPR006121">
    <property type="entry name" value="HMA_dom"/>
</dbReference>
<proteinExistence type="predicted"/>
<dbReference type="PRINTS" id="PR00944">
    <property type="entry name" value="CUEXPORT"/>
</dbReference>
<dbReference type="PROSITE" id="PS50846">
    <property type="entry name" value="HMA_2"/>
    <property type="match status" value="1"/>
</dbReference>
<gene>
    <name evidence="2" type="ORF">ENT37_06895</name>
</gene>
<dbReference type="GO" id="GO:0005507">
    <property type="term" value="F:copper ion binding"/>
    <property type="evidence" value="ECO:0007669"/>
    <property type="project" value="InterPro"/>
</dbReference>
<evidence type="ECO:0000259" key="1">
    <source>
        <dbReference type="PROSITE" id="PS50846"/>
    </source>
</evidence>
<protein>
    <submittedName>
        <fullName evidence="2">Copper chaperone</fullName>
    </submittedName>
</protein>
<feature type="domain" description="HMA" evidence="1">
    <location>
        <begin position="2"/>
        <end position="67"/>
    </location>
</feature>
<evidence type="ECO:0000313" key="2">
    <source>
        <dbReference type="EMBL" id="HGS21579.1"/>
    </source>
</evidence>
<dbReference type="InterPro" id="IPR036163">
    <property type="entry name" value="HMA_dom_sf"/>
</dbReference>
<dbReference type="CDD" id="cd00371">
    <property type="entry name" value="HMA"/>
    <property type="match status" value="1"/>
</dbReference>
<dbReference type="InterPro" id="IPR000428">
    <property type="entry name" value="Cu-bd"/>
</dbReference>
<dbReference type="GO" id="GO:0006825">
    <property type="term" value="P:copper ion transport"/>
    <property type="evidence" value="ECO:0007669"/>
    <property type="project" value="InterPro"/>
</dbReference>
<name>A0A7C4KJ93_9CHLR</name>
<accession>A0A7C4KJ93</accession>
<dbReference type="SUPFAM" id="SSF55008">
    <property type="entry name" value="HMA, heavy metal-associated domain"/>
    <property type="match status" value="1"/>
</dbReference>
<dbReference type="EMBL" id="DSYK01000343">
    <property type="protein sequence ID" value="HGS21579.1"/>
    <property type="molecule type" value="Genomic_DNA"/>
</dbReference>
<dbReference type="Gene3D" id="3.30.70.100">
    <property type="match status" value="1"/>
</dbReference>
<organism evidence="2">
    <name type="scientific">Anaerolinea thermolimosa</name>
    <dbReference type="NCBI Taxonomy" id="229919"/>
    <lineage>
        <taxon>Bacteria</taxon>
        <taxon>Bacillati</taxon>
        <taxon>Chloroflexota</taxon>
        <taxon>Anaerolineae</taxon>
        <taxon>Anaerolineales</taxon>
        <taxon>Anaerolineaceae</taxon>
        <taxon>Anaerolinea</taxon>
    </lineage>
</organism>
<reference evidence="2" key="1">
    <citation type="journal article" date="2020" name="mSystems">
        <title>Genome- and Community-Level Interaction Insights into Carbon Utilization and Element Cycling Functions of Hydrothermarchaeota in Hydrothermal Sediment.</title>
        <authorList>
            <person name="Zhou Z."/>
            <person name="Liu Y."/>
            <person name="Xu W."/>
            <person name="Pan J."/>
            <person name="Luo Z.H."/>
            <person name="Li M."/>
        </authorList>
    </citation>
    <scope>NUCLEOTIDE SEQUENCE [LARGE SCALE GENOMIC DNA]</scope>
    <source>
        <strain evidence="2">SpSt-573</strain>
    </source>
</reference>
<dbReference type="Pfam" id="PF00403">
    <property type="entry name" value="HMA"/>
    <property type="match status" value="1"/>
</dbReference>
<dbReference type="AlphaFoldDB" id="A0A7C4KJ93"/>